<evidence type="ECO:0000313" key="18">
    <source>
        <dbReference type="Proteomes" id="UP001443914"/>
    </source>
</evidence>
<keyword evidence="9" id="KW-0833">Ubl conjugation pathway</keyword>
<dbReference type="PANTHER" id="PTHR14155">
    <property type="entry name" value="RING FINGER DOMAIN-CONTAINING"/>
    <property type="match status" value="1"/>
</dbReference>
<evidence type="ECO:0000259" key="16">
    <source>
        <dbReference type="PROSITE" id="PS50089"/>
    </source>
</evidence>
<evidence type="ECO:0000256" key="2">
    <source>
        <dbReference type="ARBA" id="ARBA00004167"/>
    </source>
</evidence>
<evidence type="ECO:0000256" key="5">
    <source>
        <dbReference type="ARBA" id="ARBA00022679"/>
    </source>
</evidence>
<keyword evidence="18" id="KW-1185">Reference proteome</keyword>
<dbReference type="FunFam" id="3.30.40.10:FF:000187">
    <property type="entry name" value="E3 ubiquitin-protein ligase ATL6"/>
    <property type="match status" value="1"/>
</dbReference>
<evidence type="ECO:0000256" key="11">
    <source>
        <dbReference type="ARBA" id="ARBA00022989"/>
    </source>
</evidence>
<keyword evidence="11 15" id="KW-1133">Transmembrane helix</keyword>
<evidence type="ECO:0000256" key="9">
    <source>
        <dbReference type="ARBA" id="ARBA00022786"/>
    </source>
</evidence>
<feature type="domain" description="RING-type" evidence="16">
    <location>
        <begin position="88"/>
        <end position="130"/>
    </location>
</feature>
<evidence type="ECO:0000256" key="13">
    <source>
        <dbReference type="ARBA" id="ARBA00024209"/>
    </source>
</evidence>
<evidence type="ECO:0000256" key="12">
    <source>
        <dbReference type="ARBA" id="ARBA00023136"/>
    </source>
</evidence>
<dbReference type="Proteomes" id="UP001443914">
    <property type="component" value="Unassembled WGS sequence"/>
</dbReference>
<evidence type="ECO:0000256" key="3">
    <source>
        <dbReference type="ARBA" id="ARBA00004906"/>
    </source>
</evidence>
<dbReference type="GO" id="GO:0008270">
    <property type="term" value="F:zinc ion binding"/>
    <property type="evidence" value="ECO:0007669"/>
    <property type="project" value="UniProtKB-KW"/>
</dbReference>
<feature type="transmembrane region" description="Helical" evidence="15">
    <location>
        <begin position="6"/>
        <end position="31"/>
    </location>
</feature>
<dbReference type="EC" id="2.3.2.27" evidence="4"/>
<evidence type="ECO:0000256" key="4">
    <source>
        <dbReference type="ARBA" id="ARBA00012483"/>
    </source>
</evidence>
<comment type="similarity">
    <text evidence="13">Belongs to the RING-type zinc finger family. ATL subfamily.</text>
</comment>
<dbReference type="Pfam" id="PF13639">
    <property type="entry name" value="zf-RING_2"/>
    <property type="match status" value="1"/>
</dbReference>
<sequence length="149" mass="16527">MELSLVLRWIIFSLIWAIIVTMLVASLIFFFTRLCCKRRVEDTAAAGESSDEVYNSTRGIDQTVIETFPKFTYTAARGKKQCRGMLVCVICLGVFKVDETLRSMPKCGHVFHSDCVGSWLKTHNTCPCCRANLDPQNNGSGLLGLVGLA</sequence>
<dbReference type="InterPro" id="IPR013083">
    <property type="entry name" value="Znf_RING/FYVE/PHD"/>
</dbReference>
<evidence type="ECO:0000256" key="6">
    <source>
        <dbReference type="ARBA" id="ARBA00022692"/>
    </source>
</evidence>
<organism evidence="17 18">
    <name type="scientific">Saponaria officinalis</name>
    <name type="common">Common soapwort</name>
    <name type="synonym">Lychnis saponaria</name>
    <dbReference type="NCBI Taxonomy" id="3572"/>
    <lineage>
        <taxon>Eukaryota</taxon>
        <taxon>Viridiplantae</taxon>
        <taxon>Streptophyta</taxon>
        <taxon>Embryophyta</taxon>
        <taxon>Tracheophyta</taxon>
        <taxon>Spermatophyta</taxon>
        <taxon>Magnoliopsida</taxon>
        <taxon>eudicotyledons</taxon>
        <taxon>Gunneridae</taxon>
        <taxon>Pentapetalae</taxon>
        <taxon>Caryophyllales</taxon>
        <taxon>Caryophyllaceae</taxon>
        <taxon>Caryophylleae</taxon>
        <taxon>Saponaria</taxon>
    </lineage>
</organism>
<dbReference type="EMBL" id="JBDFQZ010000009">
    <property type="protein sequence ID" value="KAK9691864.1"/>
    <property type="molecule type" value="Genomic_DNA"/>
</dbReference>
<evidence type="ECO:0000256" key="14">
    <source>
        <dbReference type="PROSITE-ProRule" id="PRU00175"/>
    </source>
</evidence>
<keyword evidence="10" id="KW-0862">Zinc</keyword>
<evidence type="ECO:0000256" key="15">
    <source>
        <dbReference type="SAM" id="Phobius"/>
    </source>
</evidence>
<keyword evidence="5" id="KW-0808">Transferase</keyword>
<evidence type="ECO:0000313" key="17">
    <source>
        <dbReference type="EMBL" id="KAK9691864.1"/>
    </source>
</evidence>
<dbReference type="GO" id="GO:0061630">
    <property type="term" value="F:ubiquitin protein ligase activity"/>
    <property type="evidence" value="ECO:0007669"/>
    <property type="project" value="UniProtKB-EC"/>
</dbReference>
<dbReference type="PROSITE" id="PS50089">
    <property type="entry name" value="ZF_RING_2"/>
    <property type="match status" value="1"/>
</dbReference>
<dbReference type="SUPFAM" id="SSF57850">
    <property type="entry name" value="RING/U-box"/>
    <property type="match status" value="1"/>
</dbReference>
<comment type="catalytic activity">
    <reaction evidence="1">
        <text>S-ubiquitinyl-[E2 ubiquitin-conjugating enzyme]-L-cysteine + [acceptor protein]-L-lysine = [E2 ubiquitin-conjugating enzyme]-L-cysteine + N(6)-ubiquitinyl-[acceptor protein]-L-lysine.</text>
        <dbReference type="EC" id="2.3.2.27"/>
    </reaction>
</comment>
<comment type="pathway">
    <text evidence="3">Protein modification; protein ubiquitination.</text>
</comment>
<evidence type="ECO:0000256" key="10">
    <source>
        <dbReference type="ARBA" id="ARBA00022833"/>
    </source>
</evidence>
<name>A0AAW1IPA8_SAPOF</name>
<dbReference type="InterPro" id="IPR053238">
    <property type="entry name" value="RING-H2_zinc_finger"/>
</dbReference>
<keyword evidence="7" id="KW-0479">Metal-binding</keyword>
<keyword evidence="6 15" id="KW-0812">Transmembrane</keyword>
<accession>A0AAW1IPA8</accession>
<proteinExistence type="inferred from homology"/>
<dbReference type="GO" id="GO:0016020">
    <property type="term" value="C:membrane"/>
    <property type="evidence" value="ECO:0007669"/>
    <property type="project" value="UniProtKB-SubCell"/>
</dbReference>
<evidence type="ECO:0000256" key="8">
    <source>
        <dbReference type="ARBA" id="ARBA00022771"/>
    </source>
</evidence>
<dbReference type="Gene3D" id="3.30.40.10">
    <property type="entry name" value="Zinc/RING finger domain, C3HC4 (zinc finger)"/>
    <property type="match status" value="1"/>
</dbReference>
<dbReference type="InterPro" id="IPR001841">
    <property type="entry name" value="Znf_RING"/>
</dbReference>
<comment type="subcellular location">
    <subcellularLocation>
        <location evidence="2">Membrane</location>
        <topology evidence="2">Single-pass membrane protein</topology>
    </subcellularLocation>
</comment>
<dbReference type="SMART" id="SM00184">
    <property type="entry name" value="RING"/>
    <property type="match status" value="1"/>
</dbReference>
<dbReference type="PANTHER" id="PTHR14155:SF627">
    <property type="entry name" value="OS06G0192800 PROTEIN"/>
    <property type="match status" value="1"/>
</dbReference>
<comment type="caution">
    <text evidence="17">The sequence shown here is derived from an EMBL/GenBank/DDBJ whole genome shotgun (WGS) entry which is preliminary data.</text>
</comment>
<keyword evidence="12 15" id="KW-0472">Membrane</keyword>
<reference evidence="17" key="1">
    <citation type="submission" date="2024-03" db="EMBL/GenBank/DDBJ databases">
        <title>WGS assembly of Saponaria officinalis var. Norfolk2.</title>
        <authorList>
            <person name="Jenkins J."/>
            <person name="Shu S."/>
            <person name="Grimwood J."/>
            <person name="Barry K."/>
            <person name="Goodstein D."/>
            <person name="Schmutz J."/>
            <person name="Leebens-Mack J."/>
            <person name="Osbourn A."/>
        </authorList>
    </citation>
    <scope>NUCLEOTIDE SEQUENCE [LARGE SCALE GENOMIC DNA]</scope>
    <source>
        <strain evidence="17">JIC</strain>
    </source>
</reference>
<protein>
    <recommendedName>
        <fullName evidence="4">RING-type E3 ubiquitin transferase</fullName>
        <ecNumber evidence="4">2.3.2.27</ecNumber>
    </recommendedName>
</protein>
<gene>
    <name evidence="17" type="ORF">RND81_09G225100</name>
</gene>
<evidence type="ECO:0000256" key="7">
    <source>
        <dbReference type="ARBA" id="ARBA00022723"/>
    </source>
</evidence>
<keyword evidence="8 14" id="KW-0863">Zinc-finger</keyword>
<dbReference type="AlphaFoldDB" id="A0AAW1IPA8"/>
<evidence type="ECO:0000256" key="1">
    <source>
        <dbReference type="ARBA" id="ARBA00000900"/>
    </source>
</evidence>